<evidence type="ECO:0000259" key="9">
    <source>
        <dbReference type="Pfam" id="PF01259"/>
    </source>
</evidence>
<dbReference type="PANTHER" id="PTHR43599">
    <property type="entry name" value="MULTIFUNCTIONAL PROTEIN ADE2"/>
    <property type="match status" value="1"/>
</dbReference>
<proteinExistence type="inferred from homology"/>
<evidence type="ECO:0000256" key="6">
    <source>
        <dbReference type="ARBA" id="ARBA00022840"/>
    </source>
</evidence>
<dbReference type="Proteomes" id="UP000315995">
    <property type="component" value="Chromosome"/>
</dbReference>
<dbReference type="HAMAP" id="MF_00137">
    <property type="entry name" value="SAICAR_synth"/>
    <property type="match status" value="1"/>
</dbReference>
<gene>
    <name evidence="8" type="primary">purC</name>
    <name evidence="10" type="ORF">FIV42_00215</name>
</gene>
<dbReference type="FunFam" id="3.30.470.20:FF:000006">
    <property type="entry name" value="Phosphoribosylaminoimidazole-succinocarboxamide synthase"/>
    <property type="match status" value="1"/>
</dbReference>
<dbReference type="GO" id="GO:0009236">
    <property type="term" value="P:cobalamin biosynthetic process"/>
    <property type="evidence" value="ECO:0007669"/>
    <property type="project" value="InterPro"/>
</dbReference>
<name>A0A4Y6PMF0_PERCE</name>
<evidence type="ECO:0000256" key="4">
    <source>
        <dbReference type="ARBA" id="ARBA00022741"/>
    </source>
</evidence>
<dbReference type="InterPro" id="IPR028923">
    <property type="entry name" value="SAICAR_synt/ADE2_N"/>
</dbReference>
<evidence type="ECO:0000256" key="5">
    <source>
        <dbReference type="ARBA" id="ARBA00022755"/>
    </source>
</evidence>
<evidence type="ECO:0000256" key="1">
    <source>
        <dbReference type="ARBA" id="ARBA00004672"/>
    </source>
</evidence>
<comment type="catalytic activity">
    <reaction evidence="7 8">
        <text>5-amino-1-(5-phospho-D-ribosyl)imidazole-4-carboxylate + L-aspartate + ATP = (2S)-2-[5-amino-1-(5-phospho-beta-D-ribosyl)imidazole-4-carboxamido]succinate + ADP + phosphate + 2 H(+)</text>
        <dbReference type="Rhea" id="RHEA:22628"/>
        <dbReference type="ChEBI" id="CHEBI:15378"/>
        <dbReference type="ChEBI" id="CHEBI:29991"/>
        <dbReference type="ChEBI" id="CHEBI:30616"/>
        <dbReference type="ChEBI" id="CHEBI:43474"/>
        <dbReference type="ChEBI" id="CHEBI:58443"/>
        <dbReference type="ChEBI" id="CHEBI:77657"/>
        <dbReference type="ChEBI" id="CHEBI:456216"/>
        <dbReference type="EC" id="6.3.2.6"/>
    </reaction>
</comment>
<dbReference type="GO" id="GO:0006189">
    <property type="term" value="P:'de novo' IMP biosynthetic process"/>
    <property type="evidence" value="ECO:0007669"/>
    <property type="project" value="UniProtKB-UniRule"/>
</dbReference>
<dbReference type="GO" id="GO:0004639">
    <property type="term" value="F:phosphoribosylaminoimidazolesuccinocarboxamide synthase activity"/>
    <property type="evidence" value="ECO:0007669"/>
    <property type="project" value="UniProtKB-UniRule"/>
</dbReference>
<comment type="pathway">
    <text evidence="1 8">Purine metabolism; IMP biosynthesis via de novo pathway; 5-amino-1-(5-phospho-D-ribosyl)imidazole-4-carboxamide from 5-amino-1-(5-phospho-D-ribosyl)imidazole-4-carboxylate: step 1/2.</text>
</comment>
<evidence type="ECO:0000256" key="8">
    <source>
        <dbReference type="HAMAP-Rule" id="MF_00137"/>
    </source>
</evidence>
<accession>A0A5B8XZW1</accession>
<protein>
    <recommendedName>
        <fullName evidence="8">Phosphoribosylaminoimidazole-succinocarboxamide synthase</fullName>
        <ecNumber evidence="8">6.3.2.6</ecNumber>
    </recommendedName>
    <alternativeName>
        <fullName evidence="8">SAICAR synthetase</fullName>
    </alternativeName>
</protein>
<evidence type="ECO:0000313" key="10">
    <source>
        <dbReference type="EMBL" id="QDG49217.1"/>
    </source>
</evidence>
<dbReference type="InterPro" id="IPR033934">
    <property type="entry name" value="SAICAR_synt_PurC"/>
</dbReference>
<dbReference type="Gene3D" id="3.30.200.20">
    <property type="entry name" value="Phosphorylase Kinase, domain 1"/>
    <property type="match status" value="1"/>
</dbReference>
<evidence type="ECO:0000313" key="11">
    <source>
        <dbReference type="Proteomes" id="UP000315995"/>
    </source>
</evidence>
<dbReference type="PROSITE" id="PS01058">
    <property type="entry name" value="SAICAR_SYNTHETASE_2"/>
    <property type="match status" value="1"/>
</dbReference>
<dbReference type="InterPro" id="IPR001636">
    <property type="entry name" value="SAICAR_synth"/>
</dbReference>
<sequence length="237" mass="26793">MDFDVAYEGKAKQLILLEDDRDHYVQRFKDDATAFNGEKFAQFEGKGALNNAISSFLFEKLEEAGVLTHYIERRTETDMLIRKLEIVPLEVVVRNHVAGSLGRRTGLKEGSKVDPPIVETYYKKDELGDPILADVHIKMLDIVDDEELDQIKQAALRVNDVLQPIFEKAGIRLVDFKLEFGVDSAGAIILGDEISPDTSRLWDIESGDSLDKDVFRYDKGELIEAYEEVAERLGVEV</sequence>
<dbReference type="NCBIfam" id="TIGR00081">
    <property type="entry name" value="purC"/>
    <property type="match status" value="1"/>
</dbReference>
<accession>A0A4Y6PMF0</accession>
<dbReference type="RefSeq" id="WP_141195716.1">
    <property type="nucleotide sequence ID" value="NZ_CP041186.1"/>
</dbReference>
<dbReference type="GO" id="GO:0005524">
    <property type="term" value="F:ATP binding"/>
    <property type="evidence" value="ECO:0007669"/>
    <property type="project" value="UniProtKB-KW"/>
</dbReference>
<evidence type="ECO:0000256" key="7">
    <source>
        <dbReference type="ARBA" id="ARBA00048475"/>
    </source>
</evidence>
<dbReference type="Pfam" id="PF01259">
    <property type="entry name" value="SAICAR_synt"/>
    <property type="match status" value="1"/>
</dbReference>
<dbReference type="OrthoDB" id="9801549at2"/>
<evidence type="ECO:0000256" key="2">
    <source>
        <dbReference type="ARBA" id="ARBA00010190"/>
    </source>
</evidence>
<dbReference type="InterPro" id="IPR018236">
    <property type="entry name" value="SAICAR_synthetase_CS"/>
</dbReference>
<dbReference type="Gene3D" id="3.30.470.20">
    <property type="entry name" value="ATP-grasp fold, B domain"/>
    <property type="match status" value="1"/>
</dbReference>
<dbReference type="AlphaFoldDB" id="A0A4Y6PMF0"/>
<keyword evidence="5 8" id="KW-0658">Purine biosynthesis</keyword>
<dbReference type="InterPro" id="IPR050089">
    <property type="entry name" value="SAICAR_synthetase"/>
</dbReference>
<keyword evidence="11" id="KW-1185">Reference proteome</keyword>
<evidence type="ECO:0000256" key="3">
    <source>
        <dbReference type="ARBA" id="ARBA00022598"/>
    </source>
</evidence>
<organism evidence="10 11">
    <name type="scientific">Persicimonas caeni</name>
    <dbReference type="NCBI Taxonomy" id="2292766"/>
    <lineage>
        <taxon>Bacteria</taxon>
        <taxon>Deltaproteobacteria</taxon>
        <taxon>Bradymonadales</taxon>
        <taxon>Bradymonadaceae</taxon>
        <taxon>Persicimonas</taxon>
    </lineage>
</organism>
<dbReference type="EMBL" id="CP041186">
    <property type="protein sequence ID" value="QDG49217.1"/>
    <property type="molecule type" value="Genomic_DNA"/>
</dbReference>
<comment type="similarity">
    <text evidence="2 8">Belongs to the SAICAR synthetase family.</text>
</comment>
<keyword evidence="3 8" id="KW-0436">Ligase</keyword>
<dbReference type="CDD" id="cd01415">
    <property type="entry name" value="SAICAR_synt_PurC"/>
    <property type="match status" value="1"/>
</dbReference>
<dbReference type="PROSITE" id="PS01057">
    <property type="entry name" value="SAICAR_SYNTHETASE_1"/>
    <property type="match status" value="1"/>
</dbReference>
<feature type="domain" description="SAICAR synthetase/ADE2 N-terminal" evidence="9">
    <location>
        <begin position="6"/>
        <end position="232"/>
    </location>
</feature>
<keyword evidence="6 8" id="KW-0067">ATP-binding</keyword>
<dbReference type="PANTHER" id="PTHR43599:SF3">
    <property type="entry name" value="SI:DKEY-6E2.2"/>
    <property type="match status" value="1"/>
</dbReference>
<dbReference type="EC" id="6.3.2.6" evidence="8"/>
<keyword evidence="4 8" id="KW-0547">Nucleotide-binding</keyword>
<reference evidence="10 11" key="1">
    <citation type="submission" date="2019-06" db="EMBL/GenBank/DDBJ databases">
        <title>Persicimonas caeni gen. nov., sp. nov., a predatory bacterium isolated from solar saltern.</title>
        <authorList>
            <person name="Wang S."/>
        </authorList>
    </citation>
    <scope>NUCLEOTIDE SEQUENCE [LARGE SCALE GENOMIC DNA]</scope>
    <source>
        <strain evidence="10 11">YN101</strain>
    </source>
</reference>
<dbReference type="UniPathway" id="UPA00074">
    <property type="reaction ID" value="UER00131"/>
</dbReference>
<dbReference type="SUPFAM" id="SSF56104">
    <property type="entry name" value="SAICAR synthase-like"/>
    <property type="match status" value="1"/>
</dbReference>